<proteinExistence type="inferred from homology"/>
<dbReference type="SMR" id="B3M9E0"/>
<dbReference type="GO" id="GO:0005525">
    <property type="term" value="F:GTP binding"/>
    <property type="evidence" value="ECO:0007669"/>
    <property type="project" value="UniProtKB-KW"/>
</dbReference>
<dbReference type="GO" id="GO:0046872">
    <property type="term" value="F:metal ion binding"/>
    <property type="evidence" value="ECO:0007669"/>
    <property type="project" value="UniProtKB-KW"/>
</dbReference>
<dbReference type="Pfam" id="PF03281">
    <property type="entry name" value="Mab-21"/>
    <property type="match status" value="1"/>
</dbReference>
<dbReference type="GO" id="GO:0005524">
    <property type="term" value="F:ATP binding"/>
    <property type="evidence" value="ECO:0007669"/>
    <property type="project" value="UniProtKB-KW"/>
</dbReference>
<dbReference type="PhylomeDB" id="B3M9E0"/>
<evidence type="ECO:0000313" key="15">
    <source>
        <dbReference type="Proteomes" id="UP000007801"/>
    </source>
</evidence>
<evidence type="ECO:0000259" key="12">
    <source>
        <dbReference type="Pfam" id="PF03281"/>
    </source>
</evidence>
<keyword evidence="4" id="KW-0808">Transferase</keyword>
<keyword evidence="9" id="KW-0460">Magnesium</keyword>
<dbReference type="EMBL" id="CH902618">
    <property type="protein sequence ID" value="EDV41153.1"/>
    <property type="molecule type" value="Genomic_DNA"/>
</dbReference>
<dbReference type="OrthoDB" id="6054650at2759"/>
<dbReference type="Pfam" id="PF20266">
    <property type="entry name" value="Mab-21_C"/>
    <property type="match status" value="1"/>
</dbReference>
<evidence type="ECO:0000256" key="2">
    <source>
        <dbReference type="ARBA" id="ARBA00001946"/>
    </source>
</evidence>
<evidence type="ECO:0000256" key="9">
    <source>
        <dbReference type="ARBA" id="ARBA00022842"/>
    </source>
</evidence>
<evidence type="ECO:0000256" key="11">
    <source>
        <dbReference type="ARBA" id="ARBA00023211"/>
    </source>
</evidence>
<dbReference type="GeneID" id="6506205"/>
<keyword evidence="7" id="KW-0547">Nucleotide-binding</keyword>
<evidence type="ECO:0000256" key="4">
    <source>
        <dbReference type="ARBA" id="ARBA00022679"/>
    </source>
</evidence>
<dbReference type="GO" id="GO:0055070">
    <property type="term" value="P:copper ion homeostasis"/>
    <property type="evidence" value="ECO:0007669"/>
    <property type="project" value="EnsemblMetazoa"/>
</dbReference>
<dbReference type="Gene3D" id="3.30.460.90">
    <property type="match status" value="1"/>
</dbReference>
<comment type="similarity">
    <text evidence="3">Belongs to the mab-21 family.</text>
</comment>
<feature type="domain" description="Mab-21-like HhH/H2TH-like" evidence="13">
    <location>
        <begin position="220"/>
        <end position="306"/>
    </location>
</feature>
<reference evidence="14 15" key="1">
    <citation type="journal article" date="2007" name="Nature">
        <title>Evolution of genes and genomes on the Drosophila phylogeny.</title>
        <authorList>
            <consortium name="Drosophila 12 Genomes Consortium"/>
            <person name="Clark A.G."/>
            <person name="Eisen M.B."/>
            <person name="Smith D.R."/>
            <person name="Bergman C.M."/>
            <person name="Oliver B."/>
            <person name="Markow T.A."/>
            <person name="Kaufman T.C."/>
            <person name="Kellis M."/>
            <person name="Gelbart W."/>
            <person name="Iyer V.N."/>
            <person name="Pollard D.A."/>
            <person name="Sackton T.B."/>
            <person name="Larracuente A.M."/>
            <person name="Singh N.D."/>
            <person name="Abad J.P."/>
            <person name="Abt D.N."/>
            <person name="Adryan B."/>
            <person name="Aguade M."/>
            <person name="Akashi H."/>
            <person name="Anderson W.W."/>
            <person name="Aquadro C.F."/>
            <person name="Ardell D.H."/>
            <person name="Arguello R."/>
            <person name="Artieri C.G."/>
            <person name="Barbash D.A."/>
            <person name="Barker D."/>
            <person name="Barsanti P."/>
            <person name="Batterham P."/>
            <person name="Batzoglou S."/>
            <person name="Begun D."/>
            <person name="Bhutkar A."/>
            <person name="Blanco E."/>
            <person name="Bosak S.A."/>
            <person name="Bradley R.K."/>
            <person name="Brand A.D."/>
            <person name="Brent M.R."/>
            <person name="Brooks A.N."/>
            <person name="Brown R.H."/>
            <person name="Butlin R.K."/>
            <person name="Caggese C."/>
            <person name="Calvi B.R."/>
            <person name="Bernardo de Carvalho A."/>
            <person name="Caspi A."/>
            <person name="Castrezana S."/>
            <person name="Celniker S.E."/>
            <person name="Chang J.L."/>
            <person name="Chapple C."/>
            <person name="Chatterji S."/>
            <person name="Chinwalla A."/>
            <person name="Civetta A."/>
            <person name="Clifton S.W."/>
            <person name="Comeron J.M."/>
            <person name="Costello J.C."/>
            <person name="Coyne J.A."/>
            <person name="Daub J."/>
            <person name="David R.G."/>
            <person name="Delcher A.L."/>
            <person name="Delehaunty K."/>
            <person name="Do C.B."/>
            <person name="Ebling H."/>
            <person name="Edwards K."/>
            <person name="Eickbush T."/>
            <person name="Evans J.D."/>
            <person name="Filipski A."/>
            <person name="Findeiss S."/>
            <person name="Freyhult E."/>
            <person name="Fulton L."/>
            <person name="Fulton R."/>
            <person name="Garcia A.C."/>
            <person name="Gardiner A."/>
            <person name="Garfield D.A."/>
            <person name="Garvin B.E."/>
            <person name="Gibson G."/>
            <person name="Gilbert D."/>
            <person name="Gnerre S."/>
            <person name="Godfrey J."/>
            <person name="Good R."/>
            <person name="Gotea V."/>
            <person name="Gravely B."/>
            <person name="Greenberg A.J."/>
            <person name="Griffiths-Jones S."/>
            <person name="Gross S."/>
            <person name="Guigo R."/>
            <person name="Gustafson E.A."/>
            <person name="Haerty W."/>
            <person name="Hahn M.W."/>
            <person name="Halligan D.L."/>
            <person name="Halpern A.L."/>
            <person name="Halter G.M."/>
            <person name="Han M.V."/>
            <person name="Heger A."/>
            <person name="Hillier L."/>
            <person name="Hinrichs A.S."/>
            <person name="Holmes I."/>
            <person name="Hoskins R.A."/>
            <person name="Hubisz M.J."/>
            <person name="Hultmark D."/>
            <person name="Huntley M.A."/>
            <person name="Jaffe D.B."/>
            <person name="Jagadeeshan S."/>
            <person name="Jeck W.R."/>
            <person name="Johnson J."/>
            <person name="Jones C.D."/>
            <person name="Jordan W.C."/>
            <person name="Karpen G.H."/>
            <person name="Kataoka E."/>
            <person name="Keightley P.D."/>
            <person name="Kheradpour P."/>
            <person name="Kirkness E.F."/>
            <person name="Koerich L.B."/>
            <person name="Kristiansen K."/>
            <person name="Kudrna D."/>
            <person name="Kulathinal R.J."/>
            <person name="Kumar S."/>
            <person name="Kwok R."/>
            <person name="Lander E."/>
            <person name="Langley C.H."/>
            <person name="Lapoint R."/>
            <person name="Lazzaro B.P."/>
            <person name="Lee S.J."/>
            <person name="Levesque L."/>
            <person name="Li R."/>
            <person name="Lin C.F."/>
            <person name="Lin M.F."/>
            <person name="Lindblad-Toh K."/>
            <person name="Llopart A."/>
            <person name="Long M."/>
            <person name="Low L."/>
            <person name="Lozovsky E."/>
            <person name="Lu J."/>
            <person name="Luo M."/>
            <person name="Machado C.A."/>
            <person name="Makalowski W."/>
            <person name="Marzo M."/>
            <person name="Matsuda M."/>
            <person name="Matzkin L."/>
            <person name="McAllister B."/>
            <person name="McBride C.S."/>
            <person name="McKernan B."/>
            <person name="McKernan K."/>
            <person name="Mendez-Lago M."/>
            <person name="Minx P."/>
            <person name="Mollenhauer M.U."/>
            <person name="Montooth K."/>
            <person name="Mount S.M."/>
            <person name="Mu X."/>
            <person name="Myers E."/>
            <person name="Negre B."/>
            <person name="Newfeld S."/>
            <person name="Nielsen R."/>
            <person name="Noor M.A."/>
            <person name="O'Grady P."/>
            <person name="Pachter L."/>
            <person name="Papaceit M."/>
            <person name="Parisi M.J."/>
            <person name="Parisi M."/>
            <person name="Parts L."/>
            <person name="Pedersen J.S."/>
            <person name="Pesole G."/>
            <person name="Phillippy A.M."/>
            <person name="Ponting C.P."/>
            <person name="Pop M."/>
            <person name="Porcelli D."/>
            <person name="Powell J.R."/>
            <person name="Prohaska S."/>
            <person name="Pruitt K."/>
            <person name="Puig M."/>
            <person name="Quesneville H."/>
            <person name="Ram K.R."/>
            <person name="Rand D."/>
            <person name="Rasmussen M.D."/>
            <person name="Reed L.K."/>
            <person name="Reenan R."/>
            <person name="Reily A."/>
            <person name="Remington K.A."/>
            <person name="Rieger T.T."/>
            <person name="Ritchie M.G."/>
            <person name="Robin C."/>
            <person name="Rogers Y.H."/>
            <person name="Rohde C."/>
            <person name="Rozas J."/>
            <person name="Rubenfield M.J."/>
            <person name="Ruiz A."/>
            <person name="Russo S."/>
            <person name="Salzberg S.L."/>
            <person name="Sanchez-Gracia A."/>
            <person name="Saranga D.J."/>
            <person name="Sato H."/>
            <person name="Schaeffer S.W."/>
            <person name="Schatz M.C."/>
            <person name="Schlenke T."/>
            <person name="Schwartz R."/>
            <person name="Segarra C."/>
            <person name="Singh R.S."/>
            <person name="Sirot L."/>
            <person name="Sirota M."/>
            <person name="Sisneros N.B."/>
            <person name="Smith C.D."/>
            <person name="Smith T.F."/>
            <person name="Spieth J."/>
            <person name="Stage D.E."/>
            <person name="Stark A."/>
            <person name="Stephan W."/>
            <person name="Strausberg R.L."/>
            <person name="Strempel S."/>
            <person name="Sturgill D."/>
            <person name="Sutton G."/>
            <person name="Sutton G.G."/>
            <person name="Tao W."/>
            <person name="Teichmann S."/>
            <person name="Tobari Y.N."/>
            <person name="Tomimura Y."/>
            <person name="Tsolas J.M."/>
            <person name="Valente V.L."/>
            <person name="Venter E."/>
            <person name="Venter J.C."/>
            <person name="Vicario S."/>
            <person name="Vieira F.G."/>
            <person name="Vilella A.J."/>
            <person name="Villasante A."/>
            <person name="Walenz B."/>
            <person name="Wang J."/>
            <person name="Wasserman M."/>
            <person name="Watts T."/>
            <person name="Wilson D."/>
            <person name="Wilson R.K."/>
            <person name="Wing R.A."/>
            <person name="Wolfner M.F."/>
            <person name="Wong A."/>
            <person name="Wong G.K."/>
            <person name="Wu C.I."/>
            <person name="Wu G."/>
            <person name="Yamamoto D."/>
            <person name="Yang H.P."/>
            <person name="Yang S.P."/>
            <person name="Yorke J.A."/>
            <person name="Yoshida K."/>
            <person name="Zdobnov E."/>
            <person name="Zhang P."/>
            <person name="Zhang Y."/>
            <person name="Zimin A.V."/>
            <person name="Baldwin J."/>
            <person name="Abdouelleil A."/>
            <person name="Abdulkadir J."/>
            <person name="Abebe A."/>
            <person name="Abera B."/>
            <person name="Abreu J."/>
            <person name="Acer S.C."/>
            <person name="Aftuck L."/>
            <person name="Alexander A."/>
            <person name="An P."/>
            <person name="Anderson E."/>
            <person name="Anderson S."/>
            <person name="Arachi H."/>
            <person name="Azer M."/>
            <person name="Bachantsang P."/>
            <person name="Barry A."/>
            <person name="Bayul T."/>
            <person name="Berlin A."/>
            <person name="Bessette D."/>
            <person name="Bloom T."/>
            <person name="Blye J."/>
            <person name="Boguslavskiy L."/>
            <person name="Bonnet C."/>
            <person name="Boukhgalter B."/>
            <person name="Bourzgui I."/>
            <person name="Brown A."/>
            <person name="Cahill P."/>
            <person name="Channer S."/>
            <person name="Cheshatsang Y."/>
            <person name="Chuda L."/>
            <person name="Citroen M."/>
            <person name="Collymore A."/>
            <person name="Cooke P."/>
            <person name="Costello M."/>
            <person name="D'Aco K."/>
            <person name="Daza R."/>
            <person name="De Haan G."/>
            <person name="DeGray S."/>
            <person name="DeMaso C."/>
            <person name="Dhargay N."/>
            <person name="Dooley K."/>
            <person name="Dooley E."/>
            <person name="Doricent M."/>
            <person name="Dorje P."/>
            <person name="Dorjee K."/>
            <person name="Dupes A."/>
            <person name="Elong R."/>
            <person name="Falk J."/>
            <person name="Farina A."/>
            <person name="Faro S."/>
            <person name="Ferguson D."/>
            <person name="Fisher S."/>
            <person name="Foley C.D."/>
            <person name="Franke A."/>
            <person name="Friedrich D."/>
            <person name="Gadbois L."/>
            <person name="Gearin G."/>
            <person name="Gearin C.R."/>
            <person name="Giannoukos G."/>
            <person name="Goode T."/>
            <person name="Graham J."/>
            <person name="Grandbois E."/>
            <person name="Grewal S."/>
            <person name="Gyaltsen K."/>
            <person name="Hafez N."/>
            <person name="Hagos B."/>
            <person name="Hall J."/>
            <person name="Henson C."/>
            <person name="Hollinger A."/>
            <person name="Honan T."/>
            <person name="Huard M.D."/>
            <person name="Hughes L."/>
            <person name="Hurhula B."/>
            <person name="Husby M.E."/>
            <person name="Kamat A."/>
            <person name="Kanga B."/>
            <person name="Kashin S."/>
            <person name="Khazanovich D."/>
            <person name="Kisner P."/>
            <person name="Lance K."/>
            <person name="Lara M."/>
            <person name="Lee W."/>
            <person name="Lennon N."/>
            <person name="Letendre F."/>
            <person name="LeVine R."/>
            <person name="Lipovsky A."/>
            <person name="Liu X."/>
            <person name="Liu J."/>
            <person name="Liu S."/>
            <person name="Lokyitsang T."/>
            <person name="Lokyitsang Y."/>
            <person name="Lubonja R."/>
            <person name="Lui A."/>
            <person name="MacDonald P."/>
            <person name="Magnisalis V."/>
            <person name="Maru K."/>
            <person name="Matthews C."/>
            <person name="McCusker W."/>
            <person name="McDonough S."/>
            <person name="Mehta T."/>
            <person name="Meldrim J."/>
            <person name="Meneus L."/>
            <person name="Mihai O."/>
            <person name="Mihalev A."/>
            <person name="Mihova T."/>
            <person name="Mittelman R."/>
            <person name="Mlenga V."/>
            <person name="Montmayeur A."/>
            <person name="Mulrain L."/>
            <person name="Navidi A."/>
            <person name="Naylor J."/>
            <person name="Negash T."/>
            <person name="Nguyen T."/>
            <person name="Nguyen N."/>
            <person name="Nicol R."/>
            <person name="Norbu C."/>
            <person name="Norbu N."/>
            <person name="Novod N."/>
            <person name="O'Neill B."/>
            <person name="Osman S."/>
            <person name="Markiewicz E."/>
            <person name="Oyono O.L."/>
            <person name="Patti C."/>
            <person name="Phunkhang P."/>
            <person name="Pierre F."/>
            <person name="Priest M."/>
            <person name="Raghuraman S."/>
            <person name="Rege F."/>
            <person name="Reyes R."/>
            <person name="Rise C."/>
            <person name="Rogov P."/>
            <person name="Ross K."/>
            <person name="Ryan E."/>
            <person name="Settipalli S."/>
            <person name="Shea T."/>
            <person name="Sherpa N."/>
            <person name="Shi L."/>
            <person name="Shih D."/>
            <person name="Sparrow T."/>
            <person name="Spaulding J."/>
            <person name="Stalker J."/>
            <person name="Stange-Thomann N."/>
            <person name="Stavropoulos S."/>
            <person name="Stone C."/>
            <person name="Strader C."/>
            <person name="Tesfaye S."/>
            <person name="Thomson T."/>
            <person name="Thoulutsang Y."/>
            <person name="Thoulutsang D."/>
            <person name="Topham K."/>
            <person name="Topping I."/>
            <person name="Tsamla T."/>
            <person name="Vassiliev H."/>
            <person name="Vo A."/>
            <person name="Wangchuk T."/>
            <person name="Wangdi T."/>
            <person name="Weiand M."/>
            <person name="Wilkinson J."/>
            <person name="Wilson A."/>
            <person name="Yadav S."/>
            <person name="Young G."/>
            <person name="Yu Q."/>
            <person name="Zembek L."/>
            <person name="Zhong D."/>
            <person name="Zimmer A."/>
            <person name="Zwirko Z."/>
            <person name="Jaffe D.B."/>
            <person name="Alvarez P."/>
            <person name="Brockman W."/>
            <person name="Butler J."/>
            <person name="Chin C."/>
            <person name="Gnerre S."/>
            <person name="Grabherr M."/>
            <person name="Kleber M."/>
            <person name="Mauceli E."/>
            <person name="MacCallum I."/>
        </authorList>
    </citation>
    <scope>NUCLEOTIDE SEQUENCE [LARGE SCALE GENOMIC DNA]</scope>
    <source>
        <strain evidence="15">Tucson 14024-0371.13</strain>
    </source>
</reference>
<evidence type="ECO:0000313" key="14">
    <source>
        <dbReference type="EMBL" id="EDV41153.1"/>
    </source>
</evidence>
<name>B3M9E0_DROAN</name>
<keyword evidence="8" id="KW-0067">ATP-binding</keyword>
<dbReference type="SMART" id="SM01265">
    <property type="entry name" value="Mab-21"/>
    <property type="match status" value="1"/>
</dbReference>
<keyword evidence="10" id="KW-0342">GTP-binding</keyword>
<dbReference type="GO" id="GO:0016779">
    <property type="term" value="F:nucleotidyltransferase activity"/>
    <property type="evidence" value="ECO:0007669"/>
    <property type="project" value="UniProtKB-KW"/>
</dbReference>
<dbReference type="eggNOG" id="KOG3963">
    <property type="taxonomic scope" value="Eukaryota"/>
</dbReference>
<evidence type="ECO:0000259" key="13">
    <source>
        <dbReference type="Pfam" id="PF20266"/>
    </source>
</evidence>
<gene>
    <name evidence="14" type="primary">Dana\GF23564</name>
    <name evidence="14" type="synonym">dana_GLEANR_8355</name>
    <name evidence="14" type="ORF">GF23564</name>
</gene>
<evidence type="ECO:0000256" key="8">
    <source>
        <dbReference type="ARBA" id="ARBA00022840"/>
    </source>
</evidence>
<dbReference type="InterPro" id="IPR046906">
    <property type="entry name" value="Mab-21_HhH/H2TH-like"/>
</dbReference>
<dbReference type="Proteomes" id="UP000007801">
    <property type="component" value="Unassembled WGS sequence"/>
</dbReference>
<sequence length="373" mass="43186">MSFAGNLQKILEKFLISGKLRCVYTEDAIEIQNFVMKQLKENDQTFREVFEGLSLGGSYLDGVKLVTPDEFDMHMKLKFPYEITPELYGDGFVCLDKGFEKINRCKLQNWLRSIFEKVGSRVTTSRGEVYTLKYVREGYGCAHTIKAVGNTRTISFDFVPALEFPGSQWPLATPPIPAEIRNKWPWFAIPQRYPGEKNKFTFKVCAPTWERERIKDLDNFKNVLRLMKGLRDAKKKGLPKLSSYMLKTVLLHQLDLVDWQQDLGTLLVAMWAHLVDHLHKGRLAFFLADGHNLFSRMSPAEVVKCYVTANEILTKLREAQKTGSSLLLEQLFNVKIQEFKSSEVQELKALLKQFHDARKTFFFISFLFLSKKR</sequence>
<dbReference type="PANTHER" id="PTHR10656:SF42">
    <property type="entry name" value="CYCLIC GMP-AMP SYNTHASE-LIKE PROTEIN-RELATED"/>
    <property type="match status" value="1"/>
</dbReference>
<dbReference type="Gene3D" id="1.10.1410.40">
    <property type="match status" value="1"/>
</dbReference>
<accession>B3M9E0</accession>
<keyword evidence="5" id="KW-0548">Nucleotidyltransferase</keyword>
<dbReference type="InterPro" id="IPR024810">
    <property type="entry name" value="MAB21L/cGLR"/>
</dbReference>
<evidence type="ECO:0000256" key="10">
    <source>
        <dbReference type="ARBA" id="ARBA00023134"/>
    </source>
</evidence>
<evidence type="ECO:0000256" key="1">
    <source>
        <dbReference type="ARBA" id="ARBA00001936"/>
    </source>
</evidence>
<dbReference type="HOGENOM" id="CLU_068972_0_0_1"/>
<evidence type="ECO:0000256" key="7">
    <source>
        <dbReference type="ARBA" id="ARBA00022741"/>
    </source>
</evidence>
<dbReference type="InterPro" id="IPR046903">
    <property type="entry name" value="Mab-21-like_nuc_Trfase"/>
</dbReference>
<dbReference type="KEGG" id="dan:6506205"/>
<organism evidence="14 15">
    <name type="scientific">Drosophila ananassae</name>
    <name type="common">Fruit fly</name>
    <dbReference type="NCBI Taxonomy" id="7217"/>
    <lineage>
        <taxon>Eukaryota</taxon>
        <taxon>Metazoa</taxon>
        <taxon>Ecdysozoa</taxon>
        <taxon>Arthropoda</taxon>
        <taxon>Hexapoda</taxon>
        <taxon>Insecta</taxon>
        <taxon>Pterygota</taxon>
        <taxon>Neoptera</taxon>
        <taxon>Endopterygota</taxon>
        <taxon>Diptera</taxon>
        <taxon>Brachycera</taxon>
        <taxon>Muscomorpha</taxon>
        <taxon>Ephydroidea</taxon>
        <taxon>Drosophilidae</taxon>
        <taxon>Drosophila</taxon>
        <taxon>Sophophora</taxon>
    </lineage>
</organism>
<dbReference type="AlphaFoldDB" id="B3M9E0"/>
<comment type="cofactor">
    <cofactor evidence="2">
        <name>Mg(2+)</name>
        <dbReference type="ChEBI" id="CHEBI:18420"/>
    </cofactor>
</comment>
<feature type="domain" description="Mab-21-like nucleotidyltransferase" evidence="12">
    <location>
        <begin position="59"/>
        <end position="181"/>
    </location>
</feature>
<dbReference type="InParanoid" id="B3M9E0"/>
<keyword evidence="6" id="KW-0479">Metal-binding</keyword>
<keyword evidence="15" id="KW-1185">Reference proteome</keyword>
<keyword evidence="11" id="KW-0464">Manganese</keyword>
<evidence type="ECO:0000256" key="5">
    <source>
        <dbReference type="ARBA" id="ARBA00022695"/>
    </source>
</evidence>
<comment type="cofactor">
    <cofactor evidence="1">
        <name>Mn(2+)</name>
        <dbReference type="ChEBI" id="CHEBI:29035"/>
    </cofactor>
</comment>
<dbReference type="OMA" id="HWEREIM"/>
<evidence type="ECO:0000256" key="3">
    <source>
        <dbReference type="ARBA" id="ARBA00008307"/>
    </source>
</evidence>
<protein>
    <submittedName>
        <fullName evidence="14">Uncharacterized protein</fullName>
    </submittedName>
</protein>
<dbReference type="PANTHER" id="PTHR10656">
    <property type="entry name" value="CELL FATE DETERMINING PROTEIN MAB21-RELATED"/>
    <property type="match status" value="1"/>
</dbReference>
<evidence type="ECO:0000256" key="6">
    <source>
        <dbReference type="ARBA" id="ARBA00022723"/>
    </source>
</evidence>